<evidence type="ECO:0000313" key="12">
    <source>
        <dbReference type="Proteomes" id="UP000000549"/>
    </source>
</evidence>
<dbReference type="OrthoDB" id="9762036at2"/>
<evidence type="ECO:0000256" key="6">
    <source>
        <dbReference type="ARBA" id="ARBA00022840"/>
    </source>
</evidence>
<dbReference type="RefSeq" id="WP_011283565.1">
    <property type="nucleotide sequence ID" value="NC_007294.1"/>
</dbReference>
<dbReference type="HOGENOM" id="CLU_004553_2_0_14"/>
<dbReference type="InterPro" id="IPR004522">
    <property type="entry name" value="Asn-tRNA-ligase"/>
</dbReference>
<sequence>MDIKDILLKPKSYDQSELTISGWVSYFRGNEKVCFVEINDGSTIKNLQVVFKGFDFKLLENLKPGSAAVIKGKILHTPGKSQEVEMQALELVDYKKADEDYPIQNKEIKLETLREIPHLRHRTKVLRAVMLIRSTLAQEIHKYFIDKNFYYMNSPIITSNDGEGAGETFEVYGSEIKHFFGKNNKATLGVTGQLHGESYAVGFKKIYTFAPTFRAENSNTKKHLAEFWMVEPEVAFANLYDMINLAQDLLKNVLEKTLEKNKFEFEFLSEFLNINLKERIELFTKSDLKIVDYRDAIKELEKHKDKFENKDIKFGLDLGTEHERYLVESIFKCPIALINFPKAFKAFYMHQNDDGNTVAAFDLLIPQVGELIGGSQREVRYEKLKQRINELNISEKDFKWYLDLRRFGDMGSSGFGLGFERLVVYATGIENIRDSIPYPRTVDNIKM</sequence>
<dbReference type="InterPro" id="IPR006195">
    <property type="entry name" value="aa-tRNA-synth_II"/>
</dbReference>
<dbReference type="Gene3D" id="2.40.50.140">
    <property type="entry name" value="Nucleic acid-binding proteins"/>
    <property type="match status" value="1"/>
</dbReference>
<dbReference type="SUPFAM" id="SSF55681">
    <property type="entry name" value="Class II aaRS and biotin synthetases"/>
    <property type="match status" value="1"/>
</dbReference>
<keyword evidence="3 9" id="KW-0963">Cytoplasm</keyword>
<dbReference type="eggNOG" id="COG0017">
    <property type="taxonomic scope" value="Bacteria"/>
</dbReference>
<evidence type="ECO:0000256" key="9">
    <source>
        <dbReference type="HAMAP-Rule" id="MF_00534"/>
    </source>
</evidence>
<dbReference type="Pfam" id="PF00152">
    <property type="entry name" value="tRNA-synt_2"/>
    <property type="match status" value="1"/>
</dbReference>
<proteinExistence type="inferred from homology"/>
<dbReference type="NCBIfam" id="NF003037">
    <property type="entry name" value="PRK03932.1"/>
    <property type="match status" value="1"/>
</dbReference>
<dbReference type="FunFam" id="3.30.930.10:FF:000016">
    <property type="entry name" value="Asparagine--tRNA ligase"/>
    <property type="match status" value="1"/>
</dbReference>
<dbReference type="InterPro" id="IPR004364">
    <property type="entry name" value="Aa-tRNA-synt_II"/>
</dbReference>
<dbReference type="GO" id="GO:0005524">
    <property type="term" value="F:ATP binding"/>
    <property type="evidence" value="ECO:0007669"/>
    <property type="project" value="UniProtKB-UniRule"/>
</dbReference>
<dbReference type="STRING" id="262723.MS53_0422"/>
<dbReference type="SUPFAM" id="SSF50249">
    <property type="entry name" value="Nucleic acid-binding proteins"/>
    <property type="match status" value="1"/>
</dbReference>
<keyword evidence="12" id="KW-1185">Reference proteome</keyword>
<dbReference type="GO" id="GO:0003676">
    <property type="term" value="F:nucleic acid binding"/>
    <property type="evidence" value="ECO:0007669"/>
    <property type="project" value="InterPro"/>
</dbReference>
<gene>
    <name evidence="9 11" type="primary">asnS</name>
    <name evidence="11" type="ordered locus">MS53_0422</name>
</gene>
<keyword evidence="4 9" id="KW-0436">Ligase</keyword>
<evidence type="ECO:0000256" key="5">
    <source>
        <dbReference type="ARBA" id="ARBA00022741"/>
    </source>
</evidence>
<dbReference type="InterPro" id="IPR002312">
    <property type="entry name" value="Asp/Asn-tRNA-synth_IIb"/>
</dbReference>
<evidence type="ECO:0000256" key="7">
    <source>
        <dbReference type="ARBA" id="ARBA00022917"/>
    </source>
</evidence>
<dbReference type="PANTHER" id="PTHR22594">
    <property type="entry name" value="ASPARTYL/LYSYL-TRNA SYNTHETASE"/>
    <property type="match status" value="1"/>
</dbReference>
<dbReference type="Pfam" id="PF01336">
    <property type="entry name" value="tRNA_anti-codon"/>
    <property type="match status" value="1"/>
</dbReference>
<evidence type="ECO:0000259" key="10">
    <source>
        <dbReference type="PROSITE" id="PS50862"/>
    </source>
</evidence>
<dbReference type="Proteomes" id="UP000000549">
    <property type="component" value="Chromosome"/>
</dbReference>
<dbReference type="NCBIfam" id="TIGR00457">
    <property type="entry name" value="asnS"/>
    <property type="match status" value="1"/>
</dbReference>
<reference evidence="11 12" key="1">
    <citation type="journal article" date="2005" name="J. Bacteriol.">
        <title>Swine and poultry pathogens: the complete genome sequences of two strains of Mycoplasma hyopneumoniae and a strain of Mycoplasma synoviae.</title>
        <authorList>
            <person name="Vasconcelos A.T."/>
            <person name="Ferreira H.B."/>
            <person name="Bizarro C.V."/>
            <person name="Bonatto S.L."/>
            <person name="Carvalho M.O."/>
            <person name="Pinto P.M."/>
            <person name="Almeida D.F."/>
            <person name="Almeida L.G."/>
            <person name="Almeida R."/>
            <person name="Alves-Filho L."/>
            <person name="Assuncao E.N."/>
            <person name="Azevedo V.A."/>
            <person name="Bogo M.R."/>
            <person name="Brigido M.M."/>
            <person name="Brocchi M."/>
            <person name="Burity H.A."/>
            <person name="Camargo A.A."/>
            <person name="Camargo S.S."/>
            <person name="Carepo M.S."/>
            <person name="Carraro D.M."/>
            <person name="de Mattos Cascardo J.C."/>
            <person name="Castro L.A."/>
            <person name="Cavalcanti G."/>
            <person name="Chemale G."/>
            <person name="Collevatti R.G."/>
            <person name="Cunha C.W."/>
            <person name="Dallagiovanna B."/>
            <person name="Dambros B.P."/>
            <person name="Dellagostin O.A."/>
            <person name="Falcao C."/>
            <person name="Fantinatti-Garboggini F."/>
            <person name="Felipe M.S."/>
            <person name="Fiorentin L."/>
            <person name="Franco G.R."/>
            <person name="Freitas N.S."/>
            <person name="Frias D."/>
            <person name="Grangeiro T.B."/>
            <person name="Grisard E.C."/>
            <person name="Guimaraes C.T."/>
            <person name="Hungria M."/>
            <person name="Jardim S.N."/>
            <person name="Krieger M.A."/>
            <person name="Laurino J.P."/>
            <person name="Lima L.F."/>
            <person name="Lopes M.I."/>
            <person name="Loreto E.L."/>
            <person name="Madeira H.M."/>
            <person name="Manfio G.P."/>
            <person name="Maranhao A.Q."/>
            <person name="Martinkovics C.T."/>
            <person name="Medeiros S.R."/>
            <person name="Moreira M.A."/>
            <person name="Neiva M."/>
            <person name="Ramalho-Neto C.E."/>
            <person name="Nicolas M.F."/>
            <person name="Oliveira S.C."/>
            <person name="Paixao R.F."/>
            <person name="Pedrosa F.O."/>
            <person name="Pena S.D."/>
            <person name="Pereira M."/>
            <person name="Pereira-Ferrari L."/>
            <person name="Piffer I."/>
            <person name="Pinto L.S."/>
            <person name="Potrich D.P."/>
            <person name="Salim A.C."/>
            <person name="Santos F.R."/>
            <person name="Schmitt R."/>
            <person name="Schneider M.P."/>
            <person name="Schrank A."/>
            <person name="Schrank I.S."/>
            <person name="Schuck A.F."/>
            <person name="Seuanez H.N."/>
            <person name="Silva D.W."/>
            <person name="Silva R."/>
            <person name="Silva S.C."/>
            <person name="Soares C.M."/>
            <person name="Souza K.R."/>
            <person name="Souza R.C."/>
            <person name="Staats C.C."/>
            <person name="Steffens M.B."/>
            <person name="Teixeira S.M."/>
            <person name="Urmenyi T.P."/>
            <person name="Vainstein M.H."/>
            <person name="Zuccherato L.W."/>
            <person name="Simpson A.J."/>
            <person name="Zaha A."/>
        </authorList>
    </citation>
    <scope>NUCLEOTIDE SEQUENCE [LARGE SCALE GENOMIC DNA]</scope>
    <source>
        <strain evidence="11 12">53</strain>
    </source>
</reference>
<dbReference type="GO" id="GO:0004816">
    <property type="term" value="F:asparagine-tRNA ligase activity"/>
    <property type="evidence" value="ECO:0007669"/>
    <property type="project" value="UniProtKB-UniRule"/>
</dbReference>
<comment type="similarity">
    <text evidence="1 9">Belongs to the class-II aminoacyl-tRNA synthetase family.</text>
</comment>
<evidence type="ECO:0000313" key="11">
    <source>
        <dbReference type="EMBL" id="AAZ43834.1"/>
    </source>
</evidence>
<dbReference type="InterPro" id="IPR045864">
    <property type="entry name" value="aa-tRNA-synth_II/BPL/LPL"/>
</dbReference>
<comment type="catalytic activity">
    <reaction evidence="9">
        <text>tRNA(Asn) + L-asparagine + ATP = L-asparaginyl-tRNA(Asn) + AMP + diphosphate + H(+)</text>
        <dbReference type="Rhea" id="RHEA:11180"/>
        <dbReference type="Rhea" id="RHEA-COMP:9659"/>
        <dbReference type="Rhea" id="RHEA-COMP:9674"/>
        <dbReference type="ChEBI" id="CHEBI:15378"/>
        <dbReference type="ChEBI" id="CHEBI:30616"/>
        <dbReference type="ChEBI" id="CHEBI:33019"/>
        <dbReference type="ChEBI" id="CHEBI:58048"/>
        <dbReference type="ChEBI" id="CHEBI:78442"/>
        <dbReference type="ChEBI" id="CHEBI:78515"/>
        <dbReference type="ChEBI" id="CHEBI:456215"/>
        <dbReference type="EC" id="6.1.1.22"/>
    </reaction>
</comment>
<dbReference type="PROSITE" id="PS50862">
    <property type="entry name" value="AA_TRNA_LIGASE_II"/>
    <property type="match status" value="1"/>
</dbReference>
<dbReference type="HAMAP" id="MF_00534">
    <property type="entry name" value="Asn_tRNA_synth"/>
    <property type="match status" value="1"/>
</dbReference>
<dbReference type="Gene3D" id="3.30.930.10">
    <property type="entry name" value="Bira Bifunctional Protein, Domain 2"/>
    <property type="match status" value="1"/>
</dbReference>
<evidence type="ECO:0000256" key="1">
    <source>
        <dbReference type="ARBA" id="ARBA00008226"/>
    </source>
</evidence>
<accession>Q4A5Y7</accession>
<dbReference type="GO" id="GO:0005737">
    <property type="term" value="C:cytoplasm"/>
    <property type="evidence" value="ECO:0007669"/>
    <property type="project" value="UniProtKB-SubCell"/>
</dbReference>
<dbReference type="InterPro" id="IPR012340">
    <property type="entry name" value="NA-bd_OB-fold"/>
</dbReference>
<comment type="subunit">
    <text evidence="2 9">Homodimer.</text>
</comment>
<protein>
    <recommendedName>
        <fullName evidence="9">Asparagine--tRNA ligase</fullName>
        <ecNumber evidence="9">6.1.1.22</ecNumber>
    </recommendedName>
    <alternativeName>
        <fullName evidence="9">Asparaginyl-tRNA synthetase</fullName>
        <shortName evidence="9">AsnRS</shortName>
    </alternativeName>
</protein>
<dbReference type="EMBL" id="AE017245">
    <property type="protein sequence ID" value="AAZ43834.1"/>
    <property type="molecule type" value="Genomic_DNA"/>
</dbReference>
<organism evidence="11 12">
    <name type="scientific">Mycoplasmopsis synoviae (strain 53)</name>
    <name type="common">Mycoplasma synoviae</name>
    <dbReference type="NCBI Taxonomy" id="262723"/>
    <lineage>
        <taxon>Bacteria</taxon>
        <taxon>Bacillati</taxon>
        <taxon>Mycoplasmatota</taxon>
        <taxon>Mycoplasmoidales</taxon>
        <taxon>Metamycoplasmataceae</taxon>
        <taxon>Mycoplasmopsis</taxon>
    </lineage>
</organism>
<dbReference type="PANTHER" id="PTHR22594:SF34">
    <property type="entry name" value="ASPARAGINE--TRNA LIGASE, MITOCHONDRIAL-RELATED"/>
    <property type="match status" value="1"/>
</dbReference>
<dbReference type="InterPro" id="IPR004365">
    <property type="entry name" value="NA-bd_OB_tRNA"/>
</dbReference>
<keyword evidence="7 9" id="KW-0648">Protein biosynthesis</keyword>
<name>Q4A5Y7_MYCS5</name>
<feature type="domain" description="Aminoacyl-transfer RNA synthetases class-II family profile" evidence="10">
    <location>
        <begin position="132"/>
        <end position="437"/>
    </location>
</feature>
<dbReference type="AlphaFoldDB" id="Q4A5Y7"/>
<keyword evidence="5 9" id="KW-0547">Nucleotide-binding</keyword>
<evidence type="ECO:0000256" key="2">
    <source>
        <dbReference type="ARBA" id="ARBA00011738"/>
    </source>
</evidence>
<dbReference type="EC" id="6.1.1.22" evidence="9"/>
<keyword evidence="8 9" id="KW-0030">Aminoacyl-tRNA synthetase</keyword>
<dbReference type="GO" id="GO:0006421">
    <property type="term" value="P:asparaginyl-tRNA aminoacylation"/>
    <property type="evidence" value="ECO:0007669"/>
    <property type="project" value="UniProtKB-UniRule"/>
</dbReference>
<evidence type="ECO:0000256" key="3">
    <source>
        <dbReference type="ARBA" id="ARBA00022490"/>
    </source>
</evidence>
<dbReference type="KEGG" id="msy:MS53_0422"/>
<dbReference type="CDD" id="cd04318">
    <property type="entry name" value="EcAsnRS_like_N"/>
    <property type="match status" value="1"/>
</dbReference>
<evidence type="ECO:0000256" key="8">
    <source>
        <dbReference type="ARBA" id="ARBA00023146"/>
    </source>
</evidence>
<comment type="subcellular location">
    <subcellularLocation>
        <location evidence="9">Cytoplasm</location>
    </subcellularLocation>
</comment>
<keyword evidence="6 9" id="KW-0067">ATP-binding</keyword>
<evidence type="ECO:0000256" key="4">
    <source>
        <dbReference type="ARBA" id="ARBA00022598"/>
    </source>
</evidence>
<dbReference type="PRINTS" id="PR01042">
    <property type="entry name" value="TRNASYNTHASP"/>
</dbReference>